<gene>
    <name evidence="2" type="ORF">JK636_17025</name>
</gene>
<reference evidence="2 3" key="1">
    <citation type="submission" date="2021-01" db="EMBL/GenBank/DDBJ databases">
        <title>Genome public.</title>
        <authorList>
            <person name="Liu C."/>
            <person name="Sun Q."/>
        </authorList>
    </citation>
    <scope>NUCLEOTIDE SEQUENCE [LARGE SCALE GENOMIC DNA]</scope>
    <source>
        <strain evidence="2 3">YIM B02515</strain>
    </source>
</reference>
<dbReference type="InterPro" id="IPR016181">
    <property type="entry name" value="Acyl_CoA_acyltransferase"/>
</dbReference>
<evidence type="ECO:0000313" key="3">
    <source>
        <dbReference type="Proteomes" id="UP000632377"/>
    </source>
</evidence>
<accession>A0ABS1TDI2</accession>
<dbReference type="InterPro" id="IPR000182">
    <property type="entry name" value="GNAT_dom"/>
</dbReference>
<dbReference type="PANTHER" id="PTHR43792:SF9">
    <property type="entry name" value="RIBOSOMAL-PROTEIN-ALANINE ACETYLTRANSFERASE"/>
    <property type="match status" value="1"/>
</dbReference>
<evidence type="ECO:0000313" key="2">
    <source>
        <dbReference type="EMBL" id="MBL4937426.1"/>
    </source>
</evidence>
<name>A0ABS1TDI2_9CLOT</name>
<organism evidence="2 3">
    <name type="scientific">Clostridium rhizosphaerae</name>
    <dbReference type="NCBI Taxonomy" id="2803861"/>
    <lineage>
        <taxon>Bacteria</taxon>
        <taxon>Bacillati</taxon>
        <taxon>Bacillota</taxon>
        <taxon>Clostridia</taxon>
        <taxon>Eubacteriales</taxon>
        <taxon>Clostridiaceae</taxon>
        <taxon>Clostridium</taxon>
    </lineage>
</organism>
<dbReference type="InterPro" id="IPR051531">
    <property type="entry name" value="N-acetyltransferase"/>
</dbReference>
<dbReference type="RefSeq" id="WP_202750177.1">
    <property type="nucleotide sequence ID" value="NZ_JAESWC010000014.1"/>
</dbReference>
<dbReference type="Gene3D" id="3.40.630.30">
    <property type="match status" value="1"/>
</dbReference>
<dbReference type="EMBL" id="JAESWC010000014">
    <property type="protein sequence ID" value="MBL4937426.1"/>
    <property type="molecule type" value="Genomic_DNA"/>
</dbReference>
<dbReference type="PANTHER" id="PTHR43792">
    <property type="entry name" value="GNAT FAMILY, PUTATIVE (AFU_ORTHOLOGUE AFUA_3G00765)-RELATED-RELATED"/>
    <property type="match status" value="1"/>
</dbReference>
<keyword evidence="3" id="KW-1185">Reference proteome</keyword>
<dbReference type="Proteomes" id="UP000632377">
    <property type="component" value="Unassembled WGS sequence"/>
</dbReference>
<dbReference type="Pfam" id="PF13302">
    <property type="entry name" value="Acetyltransf_3"/>
    <property type="match status" value="1"/>
</dbReference>
<dbReference type="SUPFAM" id="SSF55729">
    <property type="entry name" value="Acyl-CoA N-acyltransferases (Nat)"/>
    <property type="match status" value="1"/>
</dbReference>
<feature type="domain" description="N-acetyltransferase" evidence="1">
    <location>
        <begin position="9"/>
        <end position="166"/>
    </location>
</feature>
<sequence length="182" mass="21340">METLETRRLVLRDWRESDSSDLYEYGKDDRVGPNAGWPVHKSPEESKAVVKMFIEDNDCYAIVLKAENKVIGGIGMHNRQPDEDLKELKQREIGYALNPAYWGTGYVPEAVEALIKYGFEKMDLDLIWCGHYDFNDKSKRVVEKCGFNYKFTRYVTMRLLDNKPARELVYNITKDEYYSKKD</sequence>
<dbReference type="PROSITE" id="PS51186">
    <property type="entry name" value="GNAT"/>
    <property type="match status" value="1"/>
</dbReference>
<evidence type="ECO:0000259" key="1">
    <source>
        <dbReference type="PROSITE" id="PS51186"/>
    </source>
</evidence>
<proteinExistence type="predicted"/>
<protein>
    <submittedName>
        <fullName evidence="2">GNAT family N-acetyltransferase</fullName>
    </submittedName>
</protein>
<comment type="caution">
    <text evidence="2">The sequence shown here is derived from an EMBL/GenBank/DDBJ whole genome shotgun (WGS) entry which is preliminary data.</text>
</comment>